<dbReference type="EMBL" id="VIIS01001813">
    <property type="protein sequence ID" value="KAF0292428.1"/>
    <property type="molecule type" value="Genomic_DNA"/>
</dbReference>
<name>A0A6A4VQK9_AMPAM</name>
<comment type="caution">
    <text evidence="2">The sequence shown here is derived from an EMBL/GenBank/DDBJ whole genome shotgun (WGS) entry which is preliminary data.</text>
</comment>
<sequence>MERRNRSYDTELLDAALAPGLAGEFGRKANGLEGAKHSSMMDTSSEQPAMAYESEHMPNSLTVKEQGVEKAAEDQLSSGQFGQKEGIDAAMDSSAQDGFFHPNIFPQGDFFSTGDDEFYSRLDSNPNLPDSDCP</sequence>
<evidence type="ECO:0000256" key="1">
    <source>
        <dbReference type="SAM" id="MobiDB-lite"/>
    </source>
</evidence>
<dbReference type="AlphaFoldDB" id="A0A6A4VQK9"/>
<dbReference type="Proteomes" id="UP000440578">
    <property type="component" value="Unassembled WGS sequence"/>
</dbReference>
<evidence type="ECO:0000313" key="2">
    <source>
        <dbReference type="EMBL" id="KAF0292428.1"/>
    </source>
</evidence>
<evidence type="ECO:0000313" key="3">
    <source>
        <dbReference type="Proteomes" id="UP000440578"/>
    </source>
</evidence>
<keyword evidence="3" id="KW-1185">Reference proteome</keyword>
<proteinExistence type="predicted"/>
<organism evidence="2 3">
    <name type="scientific">Amphibalanus amphitrite</name>
    <name type="common">Striped barnacle</name>
    <name type="synonym">Balanus amphitrite</name>
    <dbReference type="NCBI Taxonomy" id="1232801"/>
    <lineage>
        <taxon>Eukaryota</taxon>
        <taxon>Metazoa</taxon>
        <taxon>Ecdysozoa</taxon>
        <taxon>Arthropoda</taxon>
        <taxon>Crustacea</taxon>
        <taxon>Multicrustacea</taxon>
        <taxon>Cirripedia</taxon>
        <taxon>Thoracica</taxon>
        <taxon>Thoracicalcarea</taxon>
        <taxon>Balanomorpha</taxon>
        <taxon>Balanoidea</taxon>
        <taxon>Balanidae</taxon>
        <taxon>Amphibalaninae</taxon>
        <taxon>Amphibalanus</taxon>
    </lineage>
</organism>
<accession>A0A6A4VQK9</accession>
<reference evidence="2 3" key="1">
    <citation type="submission" date="2019-07" db="EMBL/GenBank/DDBJ databases">
        <title>Draft genome assembly of a fouling barnacle, Amphibalanus amphitrite (Darwin, 1854): The first reference genome for Thecostraca.</title>
        <authorList>
            <person name="Kim W."/>
        </authorList>
    </citation>
    <scope>NUCLEOTIDE SEQUENCE [LARGE SCALE GENOMIC DNA]</scope>
    <source>
        <strain evidence="2">SNU_AA5</strain>
        <tissue evidence="2">Soma without cirri and trophi</tissue>
    </source>
</reference>
<protein>
    <submittedName>
        <fullName evidence="2">Uncharacterized protein</fullName>
    </submittedName>
</protein>
<gene>
    <name evidence="2" type="ORF">FJT64_009573</name>
</gene>
<feature type="region of interest" description="Disordered" evidence="1">
    <location>
        <begin position="106"/>
        <end position="134"/>
    </location>
</feature>